<name>A0A380U6U9_9PAST</name>
<keyword evidence="2" id="KW-1185">Reference proteome</keyword>
<evidence type="ECO:0000313" key="1">
    <source>
        <dbReference type="EMBL" id="SUT96257.1"/>
    </source>
</evidence>
<protein>
    <recommendedName>
        <fullName evidence="3">Lipoprotein</fullName>
    </recommendedName>
</protein>
<dbReference type="AlphaFoldDB" id="A0A380U6U9"/>
<gene>
    <name evidence="1" type="ORF">NCTC10801_02674</name>
</gene>
<reference evidence="1 2" key="1">
    <citation type="submission" date="2018-06" db="EMBL/GenBank/DDBJ databases">
        <authorList>
            <consortium name="Pathogen Informatics"/>
            <person name="Doyle S."/>
        </authorList>
    </citation>
    <scope>NUCLEOTIDE SEQUENCE [LARGE SCALE GENOMIC DNA]</scope>
    <source>
        <strain evidence="1 2">NCTC10801</strain>
    </source>
</reference>
<sequence length="128" mass="15403">MKKIILFIIPFISGCYLANGSPSESKYWLRNGKTISIEDNKKCSENIYPNLGGRYNYLYEKRKQVGFVEFYKNREEFKEYEIYLRMADKLLNQCFYDLGYRFKAPLYWCLAQDGDNTRICTENMKYRN</sequence>
<proteinExistence type="predicted"/>
<dbReference type="EMBL" id="UFRQ01000003">
    <property type="protein sequence ID" value="SUT96257.1"/>
    <property type="molecule type" value="Genomic_DNA"/>
</dbReference>
<evidence type="ECO:0008006" key="3">
    <source>
        <dbReference type="Google" id="ProtNLM"/>
    </source>
</evidence>
<organism evidence="1 2">
    <name type="scientific">[Actinobacillus] rossii</name>
    <dbReference type="NCBI Taxonomy" id="123820"/>
    <lineage>
        <taxon>Bacteria</taxon>
        <taxon>Pseudomonadati</taxon>
        <taxon>Pseudomonadota</taxon>
        <taxon>Gammaproteobacteria</taxon>
        <taxon>Pasteurellales</taxon>
        <taxon>Pasteurellaceae</taxon>
    </lineage>
</organism>
<evidence type="ECO:0000313" key="2">
    <source>
        <dbReference type="Proteomes" id="UP000254649"/>
    </source>
</evidence>
<dbReference type="PROSITE" id="PS51257">
    <property type="entry name" value="PROKAR_LIPOPROTEIN"/>
    <property type="match status" value="1"/>
</dbReference>
<accession>A0A380U6U9</accession>
<dbReference type="Proteomes" id="UP000254649">
    <property type="component" value="Unassembled WGS sequence"/>
</dbReference>
<dbReference type="OrthoDB" id="5677702at2"/>